<name>A0A0P9D1A3_9CHLR</name>
<organism evidence="3 4">
    <name type="scientific">Kouleothrix aurantiaca</name>
    <dbReference type="NCBI Taxonomy" id="186479"/>
    <lineage>
        <taxon>Bacteria</taxon>
        <taxon>Bacillati</taxon>
        <taxon>Chloroflexota</taxon>
        <taxon>Chloroflexia</taxon>
        <taxon>Chloroflexales</taxon>
        <taxon>Roseiflexineae</taxon>
        <taxon>Roseiflexaceae</taxon>
        <taxon>Kouleothrix</taxon>
    </lineage>
</organism>
<comment type="caution">
    <text evidence="3">The sequence shown here is derived from an EMBL/GenBank/DDBJ whole genome shotgun (WGS) entry which is preliminary data.</text>
</comment>
<sequence>MESERVAEIVGEELARDPVKEAAAAREQAQSAVLLLVMLLLILWLIAAAIGRPDILRFTEGPGTLPTMAPRLGDGSSPTDAAGASVASAQRSAGTNMPGVGSLAVPNATISPAFQAFYDAHGGEPVFGRPISNELTVNGRRFQWFERARLEQWPEYNGTDYSVQSGLLGYEFTKGLKFPEQTYYVSQPDNRFFPETGHGVAGRFLDFWNAVDGMRVLGYPISDQVQESLPDKQVYTVQYFERGRIEYHPQQAGTPYEMQMGLLGRALFLKESTPNIIPPPKPTAVPMPQ</sequence>
<evidence type="ECO:0000256" key="1">
    <source>
        <dbReference type="SAM" id="MobiDB-lite"/>
    </source>
</evidence>
<accession>A0A0P9D1A3</accession>
<keyword evidence="2" id="KW-1133">Transmembrane helix</keyword>
<keyword evidence="2" id="KW-0472">Membrane</keyword>
<dbReference type="AlphaFoldDB" id="A0A0P9D1A3"/>
<feature type="region of interest" description="Disordered" evidence="1">
    <location>
        <begin position="67"/>
        <end position="95"/>
    </location>
</feature>
<dbReference type="EMBL" id="LJCR01002135">
    <property type="protein sequence ID" value="KPV49188.1"/>
    <property type="molecule type" value="Genomic_DNA"/>
</dbReference>
<reference evidence="3 4" key="1">
    <citation type="submission" date="2015-09" db="EMBL/GenBank/DDBJ databases">
        <title>Draft genome sequence of Kouleothrix aurantiaca JCM 19913.</title>
        <authorList>
            <person name="Hemp J."/>
        </authorList>
    </citation>
    <scope>NUCLEOTIDE SEQUENCE [LARGE SCALE GENOMIC DNA]</scope>
    <source>
        <strain evidence="3 4">COM-B</strain>
    </source>
</reference>
<protein>
    <submittedName>
        <fullName evidence="3">Uncharacterized protein</fullName>
    </submittedName>
</protein>
<keyword evidence="2" id="KW-0812">Transmembrane</keyword>
<evidence type="ECO:0000313" key="4">
    <source>
        <dbReference type="Proteomes" id="UP000050509"/>
    </source>
</evidence>
<evidence type="ECO:0000313" key="3">
    <source>
        <dbReference type="EMBL" id="KPV49188.1"/>
    </source>
</evidence>
<gene>
    <name evidence="3" type="ORF">SE17_34035</name>
</gene>
<feature type="transmembrane region" description="Helical" evidence="2">
    <location>
        <begin position="32"/>
        <end position="50"/>
    </location>
</feature>
<proteinExistence type="predicted"/>
<keyword evidence="4" id="KW-1185">Reference proteome</keyword>
<evidence type="ECO:0000256" key="2">
    <source>
        <dbReference type="SAM" id="Phobius"/>
    </source>
</evidence>
<dbReference type="Proteomes" id="UP000050509">
    <property type="component" value="Unassembled WGS sequence"/>
</dbReference>